<reference evidence="5" key="1">
    <citation type="submission" date="2016-10" db="EMBL/GenBank/DDBJ databases">
        <authorList>
            <person name="Varghese N."/>
            <person name="Submissions S."/>
        </authorList>
    </citation>
    <scope>NUCLEOTIDE SEQUENCE [LARGE SCALE GENOMIC DNA]</scope>
    <source>
        <strain evidence="5">CGMCC 4.5579</strain>
    </source>
</reference>
<organism evidence="4 5">
    <name type="scientific">Amycolatopsis arida</name>
    <dbReference type="NCBI Taxonomy" id="587909"/>
    <lineage>
        <taxon>Bacteria</taxon>
        <taxon>Bacillati</taxon>
        <taxon>Actinomycetota</taxon>
        <taxon>Actinomycetes</taxon>
        <taxon>Pseudonocardiales</taxon>
        <taxon>Pseudonocardiaceae</taxon>
        <taxon>Amycolatopsis</taxon>
    </lineage>
</organism>
<evidence type="ECO:0000313" key="5">
    <source>
        <dbReference type="Proteomes" id="UP000198727"/>
    </source>
</evidence>
<dbReference type="GO" id="GO:0005576">
    <property type="term" value="C:extracellular region"/>
    <property type="evidence" value="ECO:0007669"/>
    <property type="project" value="TreeGrafter"/>
</dbReference>
<accession>A0A1I5XKR5</accession>
<dbReference type="InterPro" id="IPR005693">
    <property type="entry name" value="Mce"/>
</dbReference>
<sequence>MRWLRGLMWRGLPVVAVALAGAVTLGGCGPGGFSGLYNAPLPGGADLGDHPYGVTVHFADVLDLVPQASVKVNDVPVGRVDRIELAEDTRTAVVRLSVNGDVELPANAEAELRQSSLLGEKFVELRGPTGEAAAGRLADGAVIPVSRTNRNPEVEEVLGALSLLLNGGGVEQLRTITEELNAALAGNEVDIRAFLSRVDTVATELDAHKGEIIRAIDGLNRLSSTLVAQTDNLTTALDDLAPGLRVLTEQRDQLVGMLQSLDRLSRVAVDTVRQSRDELVANLRALEPTLRNLAAAGQNLPTALKILPTYPLPSAAGAVVKGDYANVRARLDLNLDAIYRNFADSSQPPFRVPTPDVGTAGAGPPAPALPLPAVDPPKLPDLSPPAPGATSGGPLGGLLGPLLGGR</sequence>
<dbReference type="PANTHER" id="PTHR33371">
    <property type="entry name" value="INTERMEMBRANE PHOSPHOLIPID TRANSPORT SYSTEM BINDING PROTEIN MLAD-RELATED"/>
    <property type="match status" value="1"/>
</dbReference>
<name>A0A1I5XKR5_9PSEU</name>
<evidence type="ECO:0000256" key="1">
    <source>
        <dbReference type="SAM" id="MobiDB-lite"/>
    </source>
</evidence>
<feature type="domain" description="Mammalian cell entry C-terminal" evidence="3">
    <location>
        <begin position="135"/>
        <end position="307"/>
    </location>
</feature>
<gene>
    <name evidence="4" type="ORF">SAMN05421810_106134</name>
</gene>
<dbReference type="NCBIfam" id="TIGR00996">
    <property type="entry name" value="Mtu_fam_mce"/>
    <property type="match status" value="1"/>
</dbReference>
<feature type="compositionally biased region" description="Pro residues" evidence="1">
    <location>
        <begin position="364"/>
        <end position="387"/>
    </location>
</feature>
<dbReference type="InterPro" id="IPR003399">
    <property type="entry name" value="Mce/MlaD"/>
</dbReference>
<feature type="compositionally biased region" description="Low complexity" evidence="1">
    <location>
        <begin position="353"/>
        <end position="363"/>
    </location>
</feature>
<dbReference type="AlphaFoldDB" id="A0A1I5XKR5"/>
<keyword evidence="5" id="KW-1185">Reference proteome</keyword>
<dbReference type="InterPro" id="IPR024516">
    <property type="entry name" value="Mce_C"/>
</dbReference>
<dbReference type="InterPro" id="IPR052336">
    <property type="entry name" value="MlaD_Phospholipid_Transporter"/>
</dbReference>
<feature type="domain" description="Mce/MlaD" evidence="2">
    <location>
        <begin position="51"/>
        <end position="126"/>
    </location>
</feature>
<dbReference type="EMBL" id="FOWW01000006">
    <property type="protein sequence ID" value="SFQ32549.1"/>
    <property type="molecule type" value="Genomic_DNA"/>
</dbReference>
<dbReference type="Pfam" id="PF11887">
    <property type="entry name" value="Mce4_CUP1"/>
    <property type="match status" value="1"/>
</dbReference>
<dbReference type="Proteomes" id="UP000198727">
    <property type="component" value="Unassembled WGS sequence"/>
</dbReference>
<protein>
    <submittedName>
        <fullName evidence="4">Phospholipid/cholesterol/gamma-HCH transport system substrate-binding protein</fullName>
    </submittedName>
</protein>
<feature type="compositionally biased region" description="Gly residues" evidence="1">
    <location>
        <begin position="390"/>
        <end position="406"/>
    </location>
</feature>
<dbReference type="PANTHER" id="PTHR33371:SF15">
    <property type="entry name" value="LIPOPROTEIN LPRN"/>
    <property type="match status" value="1"/>
</dbReference>
<evidence type="ECO:0000259" key="2">
    <source>
        <dbReference type="Pfam" id="PF02470"/>
    </source>
</evidence>
<dbReference type="STRING" id="587909.SAMN05421810_106134"/>
<proteinExistence type="predicted"/>
<dbReference type="RefSeq" id="WP_243859304.1">
    <property type="nucleotide sequence ID" value="NZ_FOWW01000006.1"/>
</dbReference>
<feature type="region of interest" description="Disordered" evidence="1">
    <location>
        <begin position="346"/>
        <end position="406"/>
    </location>
</feature>
<evidence type="ECO:0000259" key="3">
    <source>
        <dbReference type="Pfam" id="PF11887"/>
    </source>
</evidence>
<dbReference type="PROSITE" id="PS51257">
    <property type="entry name" value="PROKAR_LIPOPROTEIN"/>
    <property type="match status" value="1"/>
</dbReference>
<dbReference type="Pfam" id="PF02470">
    <property type="entry name" value="MlaD"/>
    <property type="match status" value="1"/>
</dbReference>
<evidence type="ECO:0000313" key="4">
    <source>
        <dbReference type="EMBL" id="SFQ32549.1"/>
    </source>
</evidence>